<accession>A0A1Y2EYT4</accession>
<proteinExistence type="predicted"/>
<dbReference type="PROSITE" id="PS50057">
    <property type="entry name" value="FERM_3"/>
    <property type="match status" value="1"/>
</dbReference>
<dbReference type="STRING" id="1754190.A0A1Y2EYT4"/>
<comment type="caution">
    <text evidence="2">The sequence shown here is derived from an EMBL/GenBank/DDBJ whole genome shotgun (WGS) entry which is preliminary data.</text>
</comment>
<reference evidence="2 3" key="1">
    <citation type="submission" date="2016-08" db="EMBL/GenBank/DDBJ databases">
        <title>A Parts List for Fungal Cellulosomes Revealed by Comparative Genomics.</title>
        <authorList>
            <consortium name="DOE Joint Genome Institute"/>
            <person name="Haitjema C.H."/>
            <person name="Gilmore S.P."/>
            <person name="Henske J.K."/>
            <person name="Solomon K.V."/>
            <person name="De Groot R."/>
            <person name="Kuo A."/>
            <person name="Mondo S.J."/>
            <person name="Salamov A.A."/>
            <person name="Labutti K."/>
            <person name="Zhao Z."/>
            <person name="Chiniquy J."/>
            <person name="Barry K."/>
            <person name="Brewer H.M."/>
            <person name="Purvine S.O."/>
            <person name="Wright A.T."/>
            <person name="Boxma B."/>
            <person name="Van Alen T."/>
            <person name="Hackstein J.H."/>
            <person name="Baker S.E."/>
            <person name="Grigoriev I.V."/>
            <person name="O'Malley M.A."/>
        </authorList>
    </citation>
    <scope>NUCLEOTIDE SEQUENCE [LARGE SCALE GENOMIC DNA]</scope>
    <source>
        <strain evidence="2 3">G1</strain>
    </source>
</reference>
<dbReference type="AlphaFoldDB" id="A0A1Y2EYT4"/>
<dbReference type="Pfam" id="PF24522">
    <property type="entry name" value="KRIT1_FRMD8_FERM_C"/>
    <property type="match status" value="1"/>
</dbReference>
<dbReference type="InterPro" id="IPR051594">
    <property type="entry name" value="KRIT1/FRMD8"/>
</dbReference>
<dbReference type="Gene3D" id="1.20.80.10">
    <property type="match status" value="1"/>
</dbReference>
<dbReference type="InterPro" id="IPR011993">
    <property type="entry name" value="PH-like_dom_sf"/>
</dbReference>
<dbReference type="InterPro" id="IPR019748">
    <property type="entry name" value="FERM_central"/>
</dbReference>
<dbReference type="Gene3D" id="2.30.29.30">
    <property type="entry name" value="Pleckstrin-homology domain (PH domain)/Phosphotyrosine-binding domain (PTB)"/>
    <property type="match status" value="1"/>
</dbReference>
<protein>
    <submittedName>
        <fullName evidence="2">Second domain of</fullName>
    </submittedName>
</protein>
<dbReference type="InterPro" id="IPR000299">
    <property type="entry name" value="FERM_domain"/>
</dbReference>
<dbReference type="InterPro" id="IPR057096">
    <property type="entry name" value="KRIT1_FRMD8_FERM_C"/>
</dbReference>
<dbReference type="Pfam" id="PF00373">
    <property type="entry name" value="FERM_M"/>
    <property type="match status" value="1"/>
</dbReference>
<dbReference type="PANTHER" id="PTHR13283:SF10">
    <property type="entry name" value="FERM DOMAIN-CONTAINING PROTEIN 8"/>
    <property type="match status" value="1"/>
</dbReference>
<dbReference type="Proteomes" id="UP000193920">
    <property type="component" value="Unassembled WGS sequence"/>
</dbReference>
<dbReference type="InterPro" id="IPR019749">
    <property type="entry name" value="Band_41_domain"/>
</dbReference>
<dbReference type="SUPFAM" id="SSF47031">
    <property type="entry name" value="Second domain of FERM"/>
    <property type="match status" value="1"/>
</dbReference>
<dbReference type="InterPro" id="IPR014352">
    <property type="entry name" value="FERM/acyl-CoA-bd_prot_sf"/>
</dbReference>
<gene>
    <name evidence="2" type="ORF">LY90DRAFT_698693</name>
</gene>
<keyword evidence="3" id="KW-1185">Reference proteome</keyword>
<dbReference type="PANTHER" id="PTHR13283">
    <property type="entry name" value="KREV INTERACTION TRAPPED 1-RELATED"/>
    <property type="match status" value="1"/>
</dbReference>
<evidence type="ECO:0000313" key="3">
    <source>
        <dbReference type="Proteomes" id="UP000193920"/>
    </source>
</evidence>
<dbReference type="CDD" id="cd14473">
    <property type="entry name" value="FERM_B-lobe"/>
    <property type="match status" value="1"/>
</dbReference>
<organism evidence="2 3">
    <name type="scientific">Neocallimastix californiae</name>
    <dbReference type="NCBI Taxonomy" id="1754190"/>
    <lineage>
        <taxon>Eukaryota</taxon>
        <taxon>Fungi</taxon>
        <taxon>Fungi incertae sedis</taxon>
        <taxon>Chytridiomycota</taxon>
        <taxon>Chytridiomycota incertae sedis</taxon>
        <taxon>Neocallimastigomycetes</taxon>
        <taxon>Neocallimastigales</taxon>
        <taxon>Neocallimastigaceae</taxon>
        <taxon>Neocallimastix</taxon>
    </lineage>
</organism>
<name>A0A1Y2EYT4_9FUNG</name>
<dbReference type="Gene3D" id="3.10.20.90">
    <property type="entry name" value="Phosphatidylinositol 3-kinase Catalytic Subunit, Chain A, domain 1"/>
    <property type="match status" value="1"/>
</dbReference>
<dbReference type="SMART" id="SM00295">
    <property type="entry name" value="B41"/>
    <property type="match status" value="1"/>
</dbReference>
<evidence type="ECO:0000313" key="2">
    <source>
        <dbReference type="EMBL" id="ORY76743.1"/>
    </source>
</evidence>
<dbReference type="GO" id="GO:0005886">
    <property type="term" value="C:plasma membrane"/>
    <property type="evidence" value="ECO:0007669"/>
    <property type="project" value="TreeGrafter"/>
</dbReference>
<dbReference type="InterPro" id="IPR035963">
    <property type="entry name" value="FERM_2"/>
</dbReference>
<dbReference type="OrthoDB" id="2142533at2759"/>
<sequence length="362" mass="42522">MSRIPITIHNNKEGKPDSIIIKVRTYAGDAIRDQALKFPYQEQLIAKTVTDEMATREGQSPQGKQLCALWMVHDELELQVRPELDLFTLAKKWPKYLEKYTHNIEAIDNPNSEYNTFIYIYKREAIISRNVERKCTDEASVRLFYGEARQNVLIGRYPCQADDVTTLAALQMQTMYGDYDKSKHVIGFLSDSDSLNEFIPSYHYGSKDPEEWERLIFEKYQNYSGKSTFMARMLYLQYTRQWAFYGSSFFPACKTSPPNGLFQQRTERWVIGVNDSGMHIIDLKNPKILFSQTFDRMKWQWTSDTIVFDYNSQRTGKDHHLTIITPQAYLINSLACYSIKYEEKKNLLIDMQREKTKKQDKK</sequence>
<feature type="domain" description="FERM" evidence="1">
    <location>
        <begin position="19"/>
        <end position="362"/>
    </location>
</feature>
<dbReference type="EMBL" id="MCOG01000021">
    <property type="protein sequence ID" value="ORY76743.1"/>
    <property type="molecule type" value="Genomic_DNA"/>
</dbReference>
<evidence type="ECO:0000259" key="1">
    <source>
        <dbReference type="PROSITE" id="PS50057"/>
    </source>
</evidence>